<evidence type="ECO:0000259" key="7">
    <source>
        <dbReference type="SMART" id="SM01144"/>
    </source>
</evidence>
<evidence type="ECO:0000256" key="5">
    <source>
        <dbReference type="ARBA" id="ARBA00034489"/>
    </source>
</evidence>
<comment type="catalytic activity">
    <reaction evidence="6">
        <text>a uridine in tRNA + S-adenosyl-L-methionine = a 3-[(3S)-3-amino-3-carboxypropyl]uridine in tRNA + S-methyl-5'-thioadenosine + H(+)</text>
        <dbReference type="Rhea" id="RHEA:62432"/>
        <dbReference type="Rhea" id="RHEA-COMP:13339"/>
        <dbReference type="Rhea" id="RHEA-COMP:16092"/>
        <dbReference type="ChEBI" id="CHEBI:15378"/>
        <dbReference type="ChEBI" id="CHEBI:17509"/>
        <dbReference type="ChEBI" id="CHEBI:59789"/>
        <dbReference type="ChEBI" id="CHEBI:65315"/>
        <dbReference type="ChEBI" id="CHEBI:82930"/>
        <dbReference type="EC" id="2.5.1.25"/>
    </reaction>
</comment>
<evidence type="ECO:0000256" key="6">
    <source>
        <dbReference type="ARBA" id="ARBA00048718"/>
    </source>
</evidence>
<keyword evidence="4" id="KW-0819">tRNA processing</keyword>
<comment type="caution">
    <text evidence="8">The sequence shown here is derived from an EMBL/GenBank/DDBJ whole genome shotgun (WGS) entry which is preliminary data.</text>
</comment>
<dbReference type="PANTHER" id="PTHR21392:SF0">
    <property type="entry name" value="TRNA-URIDINE AMINOCARBOXYPROPYLTRANSFERASE 2"/>
    <property type="match status" value="1"/>
</dbReference>
<dbReference type="Pfam" id="PF03942">
    <property type="entry name" value="DTW"/>
    <property type="match status" value="1"/>
</dbReference>
<dbReference type="EC" id="2.5.1.25" evidence="1"/>
<evidence type="ECO:0000256" key="3">
    <source>
        <dbReference type="ARBA" id="ARBA00022691"/>
    </source>
</evidence>
<dbReference type="InterPro" id="IPR039262">
    <property type="entry name" value="DTWD2/TAPT"/>
</dbReference>
<dbReference type="SMART" id="SM01144">
    <property type="entry name" value="DTW"/>
    <property type="match status" value="1"/>
</dbReference>
<gene>
    <name evidence="8" type="ORF">SteCoe_26832</name>
</gene>
<evidence type="ECO:0000313" key="8">
    <source>
        <dbReference type="EMBL" id="OMJ74278.1"/>
    </source>
</evidence>
<proteinExistence type="inferred from homology"/>
<sequence length="228" mass="26179">MEQKDNTEHAKHYISVIDGYKSERWCEDCWLLKHLCICSNLASLSNPTNSTFHLFLHYKEYMRTSNTGILIKKLIQGSDVHIWGIEEERQKLLKKLETQENICVLYPGDKSIPLETWIENRKGLAKDFILLDSTWNQGRKLLNCLPENFTRVKIVNPGDSLIKCKKQANKGYLSTLECAAYILKALGDAAGFEGIMKAFVMKDKAALKQTNKHSLLKSLEESKHYDLN</sequence>
<dbReference type="PANTHER" id="PTHR21392">
    <property type="entry name" value="TRNA-URIDINE AMINOCARBOXYPROPYLTRANSFERASE 2"/>
    <property type="match status" value="1"/>
</dbReference>
<dbReference type="GO" id="GO:0008033">
    <property type="term" value="P:tRNA processing"/>
    <property type="evidence" value="ECO:0007669"/>
    <property type="project" value="UniProtKB-KW"/>
</dbReference>
<keyword evidence="2" id="KW-0808">Transferase</keyword>
<evidence type="ECO:0000313" key="9">
    <source>
        <dbReference type="Proteomes" id="UP000187209"/>
    </source>
</evidence>
<dbReference type="AlphaFoldDB" id="A0A1R2BBX9"/>
<name>A0A1R2BBX9_9CILI</name>
<dbReference type="EMBL" id="MPUH01000762">
    <property type="protein sequence ID" value="OMJ74278.1"/>
    <property type="molecule type" value="Genomic_DNA"/>
</dbReference>
<evidence type="ECO:0000256" key="4">
    <source>
        <dbReference type="ARBA" id="ARBA00022694"/>
    </source>
</evidence>
<dbReference type="OrthoDB" id="343463at2759"/>
<dbReference type="Proteomes" id="UP000187209">
    <property type="component" value="Unassembled WGS sequence"/>
</dbReference>
<dbReference type="GO" id="GO:0016432">
    <property type="term" value="F:tRNA-uridine aminocarboxypropyltransferase activity"/>
    <property type="evidence" value="ECO:0007669"/>
    <property type="project" value="UniProtKB-EC"/>
</dbReference>
<protein>
    <recommendedName>
        <fullName evidence="1">tRNA-uridine aminocarboxypropyltransferase</fullName>
        <ecNumber evidence="1">2.5.1.25</ecNumber>
    </recommendedName>
</protein>
<organism evidence="8 9">
    <name type="scientific">Stentor coeruleus</name>
    <dbReference type="NCBI Taxonomy" id="5963"/>
    <lineage>
        <taxon>Eukaryota</taxon>
        <taxon>Sar</taxon>
        <taxon>Alveolata</taxon>
        <taxon>Ciliophora</taxon>
        <taxon>Postciliodesmatophora</taxon>
        <taxon>Heterotrichea</taxon>
        <taxon>Heterotrichida</taxon>
        <taxon>Stentoridae</taxon>
        <taxon>Stentor</taxon>
    </lineage>
</organism>
<keyword evidence="3" id="KW-0949">S-adenosyl-L-methionine</keyword>
<evidence type="ECO:0000256" key="2">
    <source>
        <dbReference type="ARBA" id="ARBA00022679"/>
    </source>
</evidence>
<reference evidence="8 9" key="1">
    <citation type="submission" date="2016-11" db="EMBL/GenBank/DDBJ databases">
        <title>The macronuclear genome of Stentor coeruleus: a giant cell with tiny introns.</title>
        <authorList>
            <person name="Slabodnick M."/>
            <person name="Ruby J.G."/>
            <person name="Reiff S.B."/>
            <person name="Swart E.C."/>
            <person name="Gosai S."/>
            <person name="Prabakaran S."/>
            <person name="Witkowska E."/>
            <person name="Larue G.E."/>
            <person name="Fisher S."/>
            <person name="Freeman R.M."/>
            <person name="Gunawardena J."/>
            <person name="Chu W."/>
            <person name="Stover N.A."/>
            <person name="Gregory B.D."/>
            <person name="Nowacki M."/>
            <person name="Derisi J."/>
            <person name="Roy S.W."/>
            <person name="Marshall W.F."/>
            <person name="Sood P."/>
        </authorList>
    </citation>
    <scope>NUCLEOTIDE SEQUENCE [LARGE SCALE GENOMIC DNA]</scope>
    <source>
        <strain evidence="8">WM001</strain>
    </source>
</reference>
<comment type="similarity">
    <text evidence="5">Belongs to the TDD superfamily. DTWD2 family.</text>
</comment>
<dbReference type="InterPro" id="IPR005636">
    <property type="entry name" value="DTW"/>
</dbReference>
<evidence type="ECO:0000256" key="1">
    <source>
        <dbReference type="ARBA" id="ARBA00012386"/>
    </source>
</evidence>
<accession>A0A1R2BBX9</accession>
<feature type="domain" description="DTW" evidence="7">
    <location>
        <begin position="22"/>
        <end position="205"/>
    </location>
</feature>
<keyword evidence="9" id="KW-1185">Reference proteome</keyword>